<dbReference type="GO" id="GO:0005737">
    <property type="term" value="C:cytoplasm"/>
    <property type="evidence" value="ECO:0007669"/>
    <property type="project" value="TreeGrafter"/>
</dbReference>
<dbReference type="GO" id="GO:0072318">
    <property type="term" value="P:clathrin coat disassembly"/>
    <property type="evidence" value="ECO:0007669"/>
    <property type="project" value="TreeGrafter"/>
</dbReference>
<evidence type="ECO:0000256" key="1">
    <source>
        <dbReference type="SAM" id="MobiDB-lite"/>
    </source>
</evidence>
<dbReference type="GO" id="GO:0031982">
    <property type="term" value="C:vesicle"/>
    <property type="evidence" value="ECO:0007669"/>
    <property type="project" value="TreeGrafter"/>
</dbReference>
<dbReference type="GO" id="GO:0030276">
    <property type="term" value="F:clathrin binding"/>
    <property type="evidence" value="ECO:0007669"/>
    <property type="project" value="TreeGrafter"/>
</dbReference>
<dbReference type="Proteomes" id="UP000000707">
    <property type="component" value="Unassembled WGS sequence"/>
</dbReference>
<dbReference type="InterPro" id="IPR011990">
    <property type="entry name" value="TPR-like_helical_dom_sf"/>
</dbReference>
<feature type="compositionally biased region" description="Polar residues" evidence="1">
    <location>
        <begin position="91"/>
        <end position="106"/>
    </location>
</feature>
<dbReference type="SUPFAM" id="SSF46565">
    <property type="entry name" value="Chaperone J-domain"/>
    <property type="match status" value="1"/>
</dbReference>
<dbReference type="PROSITE" id="PS50030">
    <property type="entry name" value="UBA"/>
    <property type="match status" value="1"/>
</dbReference>
<accession>G3B4F3</accession>
<feature type="compositionally biased region" description="Low complexity" evidence="1">
    <location>
        <begin position="590"/>
        <end position="600"/>
    </location>
</feature>
<protein>
    <recommendedName>
        <fullName evidence="2">UBA domain-containing protein</fullName>
    </recommendedName>
</protein>
<feature type="compositionally biased region" description="Basic and acidic residues" evidence="1">
    <location>
        <begin position="421"/>
        <end position="436"/>
    </location>
</feature>
<dbReference type="Gene3D" id="1.10.287.110">
    <property type="entry name" value="DnaJ domain"/>
    <property type="match status" value="1"/>
</dbReference>
<dbReference type="eggNOG" id="KOG1124">
    <property type="taxonomic scope" value="Eukaryota"/>
</dbReference>
<feature type="compositionally biased region" description="Basic and acidic residues" evidence="1">
    <location>
        <begin position="144"/>
        <end position="158"/>
    </location>
</feature>
<feature type="region of interest" description="Disordered" evidence="1">
    <location>
        <begin position="576"/>
        <end position="624"/>
    </location>
</feature>
<dbReference type="EMBL" id="GL996521">
    <property type="protein sequence ID" value="EGV63810.1"/>
    <property type="molecule type" value="Genomic_DNA"/>
</dbReference>
<proteinExistence type="predicted"/>
<feature type="domain" description="UBA" evidence="2">
    <location>
        <begin position="166"/>
        <end position="206"/>
    </location>
</feature>
<dbReference type="OrthoDB" id="1717591at2759"/>
<dbReference type="SUPFAM" id="SSF48452">
    <property type="entry name" value="TPR-like"/>
    <property type="match status" value="1"/>
</dbReference>
<feature type="region of interest" description="Disordered" evidence="1">
    <location>
        <begin position="345"/>
        <end position="438"/>
    </location>
</feature>
<feature type="compositionally biased region" description="Basic and acidic residues" evidence="1">
    <location>
        <begin position="78"/>
        <end position="87"/>
    </location>
</feature>
<dbReference type="AlphaFoldDB" id="G3B4F3"/>
<evidence type="ECO:0000313" key="3">
    <source>
        <dbReference type="EMBL" id="EGV63810.1"/>
    </source>
</evidence>
<dbReference type="PANTHER" id="PTHR23172">
    <property type="entry name" value="AUXILIN/CYCLIN G-ASSOCIATED KINASE-RELATED"/>
    <property type="match status" value="1"/>
</dbReference>
<dbReference type="STRING" id="590646.G3B4F3"/>
<evidence type="ECO:0000259" key="2">
    <source>
        <dbReference type="PROSITE" id="PS50030"/>
    </source>
</evidence>
<dbReference type="InterPro" id="IPR009060">
    <property type="entry name" value="UBA-like_sf"/>
</dbReference>
<keyword evidence="4" id="KW-1185">Reference proteome</keyword>
<dbReference type="InterPro" id="IPR036869">
    <property type="entry name" value="J_dom_sf"/>
</dbReference>
<evidence type="ECO:0000313" key="4">
    <source>
        <dbReference type="Proteomes" id="UP000000707"/>
    </source>
</evidence>
<gene>
    <name evidence="3" type="ORF">CANTEDRAFT_121505</name>
</gene>
<name>G3B4F3_CANTC</name>
<dbReference type="eggNOG" id="KOG0431">
    <property type="taxonomic scope" value="Eukaryota"/>
</dbReference>
<feature type="region of interest" description="Disordered" evidence="1">
    <location>
        <begin position="59"/>
        <end position="166"/>
    </location>
</feature>
<feature type="compositionally biased region" description="Polar residues" evidence="1">
    <location>
        <begin position="59"/>
        <end position="77"/>
    </location>
</feature>
<feature type="region of interest" description="Disordered" evidence="1">
    <location>
        <begin position="207"/>
        <end position="234"/>
    </location>
</feature>
<reference evidence="3 4" key="1">
    <citation type="journal article" date="2011" name="Proc. Natl. Acad. Sci. U.S.A.">
        <title>Comparative genomics of xylose-fermenting fungi for enhanced biofuel production.</title>
        <authorList>
            <person name="Wohlbach D.J."/>
            <person name="Kuo A."/>
            <person name="Sato T.K."/>
            <person name="Potts K.M."/>
            <person name="Salamov A.A."/>
            <person name="LaButti K.M."/>
            <person name="Sun H."/>
            <person name="Clum A."/>
            <person name="Pangilinan J.L."/>
            <person name="Lindquist E.A."/>
            <person name="Lucas S."/>
            <person name="Lapidus A."/>
            <person name="Jin M."/>
            <person name="Gunawan C."/>
            <person name="Balan V."/>
            <person name="Dale B.E."/>
            <person name="Jeffries T.W."/>
            <person name="Zinkel R."/>
            <person name="Barry K.W."/>
            <person name="Grigoriev I.V."/>
            <person name="Gasch A.P."/>
        </authorList>
    </citation>
    <scope>NUCLEOTIDE SEQUENCE [LARGE SCALE GENOMIC DNA]</scope>
    <source>
        <strain evidence="4">ATCC 10573 / BCRC 21748 / CBS 615 / JCM 9827 / NBRC 10315 / NRRL Y-1498 / VKM Y-70</strain>
    </source>
</reference>
<dbReference type="SUPFAM" id="SSF46934">
    <property type="entry name" value="UBA-like"/>
    <property type="match status" value="1"/>
</dbReference>
<sequence length="733" mass="81978">MAPPKKDVFADLFPAGNTTTANRRKNLADLQKDRYGNNSNAGNMGMDIFDSLNSSKASFPVESSTNTWDEIGTSTSGSREDPFDIFKEPSVASNSTSNKASTINSVKPTKPTNNPQNNAHSLLDDEFTDAFQEEPQPAPISKSVPEKESFEPYSEDLRSNSSSSLSKRDELIAQLVDIGFPVEVSDSAISEVGMDLQACVNYIMNGGNSRSSSSSQPSLPRTRTHSPNKEDLGAKLNDLSTDFFNKASIFLNKSKETVIKNIEQFQQAQTTGRGSPSNSLPVWMQDSEKEKYKKREAEFFGKSDNDYSADEANIDHEFISNFMEEQKQKQKARNKARVDNLKAMAKNKIYGASPTKSPSPEKAELPPRPLSNPSRERVPATTKADAPRKEQAHQLTSKTQQTKAPQPDVDLLGVGGSLSRAENKPKASRKTTREPLDQFSQSDYDIGKEKATKSFANGDYDDALINYEKCLNVLTPTHELRLVINSNLALTLIKLGSYKQARDQCDQALHLINIEDINDESYVINDKPVKYWYIKLLSRKAEALEMIEAFSDSLECYMELVTKLGVNDKKVMDARRRVNNIVNPPPKPKPSVSRPKPSRIQPVNNDNLKRVQAQNKKQEDRDSLKYQLHDQVESKTSAWSNGKEDNLRSLLMSLPEILPASLGFPFLTSKKITINDLMLPKKVKINYMKVISSIHPDKLTSLNLGVEEEMLCQSIFITLNKSWDIFKEQNGIN</sequence>
<dbReference type="GO" id="GO:0072583">
    <property type="term" value="P:clathrin-dependent endocytosis"/>
    <property type="evidence" value="ECO:0007669"/>
    <property type="project" value="TreeGrafter"/>
</dbReference>
<dbReference type="HOGENOM" id="CLU_362080_0_0_1"/>
<feature type="compositionally biased region" description="Low complexity" evidence="1">
    <location>
        <begin position="107"/>
        <end position="118"/>
    </location>
</feature>
<dbReference type="PANTHER" id="PTHR23172:SF19">
    <property type="entry name" value="J DOMAIN-CONTAINING PROTEIN"/>
    <property type="match status" value="1"/>
</dbReference>
<feature type="compositionally biased region" description="Polar residues" evidence="1">
    <location>
        <begin position="393"/>
        <end position="404"/>
    </location>
</feature>
<dbReference type="Gene3D" id="1.25.40.10">
    <property type="entry name" value="Tetratricopeptide repeat domain"/>
    <property type="match status" value="1"/>
</dbReference>
<organism evidence="4">
    <name type="scientific">Candida tenuis (strain ATCC 10573 / BCRC 21748 / CBS 615 / JCM 9827 / NBRC 10315 / NRRL Y-1498 / VKM Y-70)</name>
    <name type="common">Yeast</name>
    <name type="synonym">Yamadazyma tenuis</name>
    <dbReference type="NCBI Taxonomy" id="590646"/>
    <lineage>
        <taxon>Eukaryota</taxon>
        <taxon>Fungi</taxon>
        <taxon>Dikarya</taxon>
        <taxon>Ascomycota</taxon>
        <taxon>Saccharomycotina</taxon>
        <taxon>Pichiomycetes</taxon>
        <taxon>Debaryomycetaceae</taxon>
        <taxon>Yamadazyma</taxon>
    </lineage>
</organism>
<dbReference type="InterPro" id="IPR015940">
    <property type="entry name" value="UBA"/>
</dbReference>
<feature type="compositionally biased region" description="Low complexity" evidence="1">
    <location>
        <begin position="209"/>
        <end position="218"/>
    </location>
</feature>